<proteinExistence type="inferred from homology"/>
<dbReference type="GO" id="GO:0016052">
    <property type="term" value="P:carbohydrate catabolic process"/>
    <property type="evidence" value="ECO:0007669"/>
    <property type="project" value="TreeGrafter"/>
</dbReference>
<sequence>MTTEFADISSFQPDTLDYMRKLHNHATGLFVKLTEGSENGSHYVNPKAGMQLLNGFEFFKSIGVYHYFRGNSQRYGMNDPVNEAKWFVKNIIKLGLNRDTVCAIDVEDQSLQYNVTADINLFLDYLYQQGFHYLVVYASASWFNSQRIKREQLKYQPAIWVATYGVNQPGVDNAQTWQYTNNGYQLKTDFNYDFAGILS</sequence>
<name>A0A1Z5IKC4_9LACO</name>
<dbReference type="AlphaFoldDB" id="A0A1Z5IKC4"/>
<comment type="similarity">
    <text evidence="1">Belongs to the glycosyl hydrolase 25 family.</text>
</comment>
<dbReference type="EMBL" id="BCMG01000012">
    <property type="protein sequence ID" value="GAX02078.1"/>
    <property type="molecule type" value="Genomic_DNA"/>
</dbReference>
<dbReference type="Proteomes" id="UP000198402">
    <property type="component" value="Unassembled WGS sequence"/>
</dbReference>
<organism evidence="2 3">
    <name type="scientific">Secundilactobacillus silagei JCM 19001</name>
    <dbReference type="NCBI Taxonomy" id="1302250"/>
    <lineage>
        <taxon>Bacteria</taxon>
        <taxon>Bacillati</taxon>
        <taxon>Bacillota</taxon>
        <taxon>Bacilli</taxon>
        <taxon>Lactobacillales</taxon>
        <taxon>Lactobacillaceae</taxon>
        <taxon>Secundilactobacillus</taxon>
    </lineage>
</organism>
<protein>
    <submittedName>
        <fullName evidence="2">Holin</fullName>
    </submittedName>
</protein>
<gene>
    <name evidence="2" type="ORF">IWT126_02142</name>
</gene>
<dbReference type="PANTHER" id="PTHR34135">
    <property type="entry name" value="LYSOZYME"/>
    <property type="match status" value="1"/>
</dbReference>
<comment type="caution">
    <text evidence="2">The sequence shown here is derived from an EMBL/GenBank/DDBJ whole genome shotgun (WGS) entry which is preliminary data.</text>
</comment>
<evidence type="ECO:0000256" key="1">
    <source>
        <dbReference type="ARBA" id="ARBA00010646"/>
    </source>
</evidence>
<dbReference type="RefSeq" id="WP_054655813.1">
    <property type="nucleotide sequence ID" value="NZ_BBFL01000013.1"/>
</dbReference>
<dbReference type="GO" id="GO:0016998">
    <property type="term" value="P:cell wall macromolecule catabolic process"/>
    <property type="evidence" value="ECO:0007669"/>
    <property type="project" value="InterPro"/>
</dbReference>
<dbReference type="Pfam" id="PF01183">
    <property type="entry name" value="Glyco_hydro_25"/>
    <property type="match status" value="1"/>
</dbReference>
<evidence type="ECO:0000313" key="3">
    <source>
        <dbReference type="Proteomes" id="UP000198402"/>
    </source>
</evidence>
<dbReference type="STRING" id="1302250.GCA_001313225_02656"/>
<dbReference type="GO" id="GO:0009253">
    <property type="term" value="P:peptidoglycan catabolic process"/>
    <property type="evidence" value="ECO:0007669"/>
    <property type="project" value="InterPro"/>
</dbReference>
<keyword evidence="3" id="KW-1185">Reference proteome</keyword>
<dbReference type="PROSITE" id="PS51904">
    <property type="entry name" value="GLYCOSYL_HYDROL_F25_2"/>
    <property type="match status" value="1"/>
</dbReference>
<dbReference type="OrthoDB" id="2312598at2"/>
<dbReference type="SUPFAM" id="SSF51445">
    <property type="entry name" value="(Trans)glycosidases"/>
    <property type="match status" value="1"/>
</dbReference>
<dbReference type="InterPro" id="IPR017853">
    <property type="entry name" value="GH"/>
</dbReference>
<dbReference type="GO" id="GO:0003796">
    <property type="term" value="F:lysozyme activity"/>
    <property type="evidence" value="ECO:0007669"/>
    <property type="project" value="InterPro"/>
</dbReference>
<reference evidence="2 3" key="1">
    <citation type="submission" date="2015-11" db="EMBL/GenBank/DDBJ databases">
        <title>Draft genome sequences of new species of the genus Lactobacillus isolated from orchardgrass silage.</title>
        <authorList>
            <person name="Tohno M."/>
            <person name="Tanizawa Y."/>
            <person name="Arita M."/>
        </authorList>
    </citation>
    <scope>NUCLEOTIDE SEQUENCE [LARGE SCALE GENOMIC DNA]</scope>
    <source>
        <strain evidence="2 3">IWT126</strain>
    </source>
</reference>
<accession>A0A1Z5IKC4</accession>
<evidence type="ECO:0000313" key="2">
    <source>
        <dbReference type="EMBL" id="GAX02078.1"/>
    </source>
</evidence>
<dbReference type="Gene3D" id="3.20.20.80">
    <property type="entry name" value="Glycosidases"/>
    <property type="match status" value="1"/>
</dbReference>
<dbReference type="InterPro" id="IPR002053">
    <property type="entry name" value="Glyco_hydro_25"/>
</dbReference>
<dbReference type="PANTHER" id="PTHR34135:SF2">
    <property type="entry name" value="LYSOZYME"/>
    <property type="match status" value="1"/>
</dbReference>